<dbReference type="InterPro" id="IPR011009">
    <property type="entry name" value="Kinase-like_dom_sf"/>
</dbReference>
<keyword evidence="2" id="KW-0547">Nucleotide-binding</keyword>
<name>A0ABZ0PQD7_9PSED</name>
<dbReference type="PROSITE" id="PS51746">
    <property type="entry name" value="PPM_2"/>
    <property type="match status" value="1"/>
</dbReference>
<evidence type="ECO:0000259" key="8">
    <source>
        <dbReference type="PROSITE" id="PS51746"/>
    </source>
</evidence>
<keyword evidence="9" id="KW-0378">Hydrolase</keyword>
<dbReference type="PANTHER" id="PTHR43289:SF34">
    <property type="entry name" value="SERINE_THREONINE-PROTEIN KINASE YBDM-RELATED"/>
    <property type="match status" value="1"/>
</dbReference>
<keyword evidence="4" id="KW-0067">ATP-binding</keyword>
<evidence type="ECO:0000256" key="2">
    <source>
        <dbReference type="ARBA" id="ARBA00022741"/>
    </source>
</evidence>
<evidence type="ECO:0000256" key="1">
    <source>
        <dbReference type="ARBA" id="ARBA00022679"/>
    </source>
</evidence>
<evidence type="ECO:0000259" key="7">
    <source>
        <dbReference type="PROSITE" id="PS50011"/>
    </source>
</evidence>
<dbReference type="SMART" id="SM00332">
    <property type="entry name" value="PP2Cc"/>
    <property type="match status" value="1"/>
</dbReference>
<feature type="transmembrane region" description="Helical" evidence="6">
    <location>
        <begin position="533"/>
        <end position="554"/>
    </location>
</feature>
<dbReference type="CDD" id="cd14014">
    <property type="entry name" value="STKc_PknB_like"/>
    <property type="match status" value="1"/>
</dbReference>
<proteinExistence type="predicted"/>
<dbReference type="InterPro" id="IPR000719">
    <property type="entry name" value="Prot_kinase_dom"/>
</dbReference>
<evidence type="ECO:0000313" key="9">
    <source>
        <dbReference type="EMBL" id="WPC03363.1"/>
    </source>
</evidence>
<dbReference type="PANTHER" id="PTHR43289">
    <property type="entry name" value="MITOGEN-ACTIVATED PROTEIN KINASE KINASE KINASE 20-RELATED"/>
    <property type="match status" value="1"/>
</dbReference>
<feature type="domain" description="PPM-type phosphatase" evidence="8">
    <location>
        <begin position="6"/>
        <end position="228"/>
    </location>
</feature>
<feature type="region of interest" description="Disordered" evidence="5">
    <location>
        <begin position="1"/>
        <end position="20"/>
    </location>
</feature>
<dbReference type="Pfam" id="PF13672">
    <property type="entry name" value="PP2C_2"/>
    <property type="match status" value="1"/>
</dbReference>
<dbReference type="Pfam" id="PF00069">
    <property type="entry name" value="Pkinase"/>
    <property type="match status" value="1"/>
</dbReference>
<dbReference type="GO" id="GO:0004722">
    <property type="term" value="F:protein serine/threonine phosphatase activity"/>
    <property type="evidence" value="ECO:0007669"/>
    <property type="project" value="UniProtKB-EC"/>
</dbReference>
<keyword evidence="10" id="KW-1185">Reference proteome</keyword>
<dbReference type="RefSeq" id="WP_318641674.1">
    <property type="nucleotide sequence ID" value="NZ_CP137892.1"/>
</dbReference>
<dbReference type="GO" id="GO:0016301">
    <property type="term" value="F:kinase activity"/>
    <property type="evidence" value="ECO:0007669"/>
    <property type="project" value="UniProtKB-KW"/>
</dbReference>
<dbReference type="EC" id="2.7.11.-" evidence="9"/>
<dbReference type="InterPro" id="IPR001932">
    <property type="entry name" value="PPM-type_phosphatase-like_dom"/>
</dbReference>
<organism evidence="9 10">
    <name type="scientific">Pseudomonas benzenivorans</name>
    <dbReference type="NCBI Taxonomy" id="556533"/>
    <lineage>
        <taxon>Bacteria</taxon>
        <taxon>Pseudomonadati</taxon>
        <taxon>Pseudomonadota</taxon>
        <taxon>Gammaproteobacteria</taxon>
        <taxon>Pseudomonadales</taxon>
        <taxon>Pseudomonadaceae</taxon>
        <taxon>Pseudomonas</taxon>
    </lineage>
</organism>
<dbReference type="EC" id="3.1.3.16" evidence="9"/>
<dbReference type="EMBL" id="CP137892">
    <property type="protein sequence ID" value="WPC03363.1"/>
    <property type="molecule type" value="Genomic_DNA"/>
</dbReference>
<keyword evidence="1 9" id="KW-0808">Transferase</keyword>
<keyword evidence="6" id="KW-0812">Transmembrane</keyword>
<keyword evidence="6" id="KW-1133">Transmembrane helix</keyword>
<dbReference type="SMART" id="SM00220">
    <property type="entry name" value="S_TKc"/>
    <property type="match status" value="1"/>
</dbReference>
<keyword evidence="3 9" id="KW-0418">Kinase</keyword>
<dbReference type="SUPFAM" id="SSF56112">
    <property type="entry name" value="Protein kinase-like (PK-like)"/>
    <property type="match status" value="1"/>
</dbReference>
<accession>A0ABZ0PQD7</accession>
<dbReference type="Gene3D" id="3.30.200.20">
    <property type="entry name" value="Phosphorylase Kinase, domain 1"/>
    <property type="match status" value="1"/>
</dbReference>
<evidence type="ECO:0000313" key="10">
    <source>
        <dbReference type="Proteomes" id="UP001305928"/>
    </source>
</evidence>
<gene>
    <name evidence="9" type="ORF">SBP02_11210</name>
</gene>
<dbReference type="EC" id="3.1.3.-" evidence="9"/>
<dbReference type="SMART" id="SM00331">
    <property type="entry name" value="PP2C_SIG"/>
    <property type="match status" value="1"/>
</dbReference>
<evidence type="ECO:0000256" key="4">
    <source>
        <dbReference type="ARBA" id="ARBA00022840"/>
    </source>
</evidence>
<dbReference type="Gene3D" id="3.60.40.10">
    <property type="entry name" value="PPM-type phosphatase domain"/>
    <property type="match status" value="1"/>
</dbReference>
<dbReference type="SUPFAM" id="SSF81606">
    <property type="entry name" value="PP2C-like"/>
    <property type="match status" value="1"/>
</dbReference>
<feature type="domain" description="Protein kinase" evidence="7">
    <location>
        <begin position="261"/>
        <end position="527"/>
    </location>
</feature>
<dbReference type="InterPro" id="IPR036457">
    <property type="entry name" value="PPM-type-like_dom_sf"/>
</dbReference>
<keyword evidence="6" id="KW-0472">Membrane</keyword>
<sequence length="555" mass="61637">MALQLTFGEATATGPREENQDALRVVTPAPALAASKGYLFALADGVSQCADGGLAARATLQALALDYYATPETWAVAQSLDRLLVAHNRWLQANGGGQPLLTTLSALVLRGRRFTLAHVGDCRAYRWHNGELERLSEDHVWEQPGMQHVLKRALGLDQHLVVDYLDGELRQGESFLLVSDGVWAVLGDGGIQRILHDEPDPAAACRALVCAAHLAGSQDNASALLVRVEDLPESALADTLAQLAHWPLPPRLREGQAFEGWQVERLLAESRQSLVYRVRDGQARRWLLKTLPPDRADEPQAGPALLLEEWFLRRVAGRHFAEVHPLPQRQHLYYLQREYAGQTLAEHLRLSGPLPLPEWLDIAPRLLKALGLLHRRNILHRDIKPENLLWGDDGELRLLDFGLAYCPGLSQDESGSLPGTPSYIAPEAFAGSPPSARQDLYAAGVTLYHLLTGHYPHGEIEAFQHPRFGSPTPASRYRPDLPSWLDESLNRAVSVDPQQRFETAEEWLLALEQGERQALSIRPRPLLEREPLLVWRSVALCSLLLNLALLVLLLN</sequence>
<evidence type="ECO:0000256" key="5">
    <source>
        <dbReference type="SAM" id="MobiDB-lite"/>
    </source>
</evidence>
<reference evidence="9 10" key="1">
    <citation type="submission" date="2023-11" db="EMBL/GenBank/DDBJ databases">
        <title>Complete genome of Pseudomonas benzenivorans BA3361.</title>
        <authorList>
            <person name="Shin S.Y."/>
            <person name="Song J."/>
            <person name="Kang H."/>
        </authorList>
    </citation>
    <scope>NUCLEOTIDE SEQUENCE [LARGE SCALE GENOMIC DNA]</scope>
    <source>
        <strain evidence="9 10">HNIBRBA3361</strain>
    </source>
</reference>
<evidence type="ECO:0000256" key="6">
    <source>
        <dbReference type="SAM" id="Phobius"/>
    </source>
</evidence>
<dbReference type="CDD" id="cd00143">
    <property type="entry name" value="PP2Cc"/>
    <property type="match status" value="1"/>
</dbReference>
<dbReference type="Proteomes" id="UP001305928">
    <property type="component" value="Chromosome"/>
</dbReference>
<evidence type="ECO:0000256" key="3">
    <source>
        <dbReference type="ARBA" id="ARBA00022777"/>
    </source>
</evidence>
<protein>
    <submittedName>
        <fullName evidence="9">Bifunctional protein-serine/threonine kinase/phosphatase</fullName>
        <ecNumber evidence="9">2.7.11.-</ecNumber>
        <ecNumber evidence="9">3.1.3.-</ecNumber>
        <ecNumber evidence="9">3.1.3.16</ecNumber>
    </submittedName>
</protein>
<dbReference type="PROSITE" id="PS50011">
    <property type="entry name" value="PROTEIN_KINASE_DOM"/>
    <property type="match status" value="1"/>
</dbReference>
<dbReference type="Gene3D" id="1.10.510.10">
    <property type="entry name" value="Transferase(Phosphotransferase) domain 1"/>
    <property type="match status" value="1"/>
</dbReference>